<dbReference type="EMBL" id="FNPE01000011">
    <property type="protein sequence ID" value="SDZ04016.1"/>
    <property type="molecule type" value="Genomic_DNA"/>
</dbReference>
<dbReference type="SUPFAM" id="SSF55729">
    <property type="entry name" value="Acyl-CoA N-acyltransferases (Nat)"/>
    <property type="match status" value="1"/>
</dbReference>
<dbReference type="GeneID" id="94689653"/>
<evidence type="ECO:0000313" key="2">
    <source>
        <dbReference type="EMBL" id="SDZ04016.1"/>
    </source>
</evidence>
<sequence length="138" mass="15466">MHQDYAILKRQDNIDAYFKDIEKIYVSNGWGSSYPEGLLRQMFSASYYLLATTTGSAVGFLRGFTDGAMVTHLSEIVVDPGLQRRGIGRLLMQEFLQDIGHTTIYAEALNPQAALLLEQHGFGESRGLKVYSRKSERG</sequence>
<feature type="domain" description="N-acetyltransferase" evidence="1">
    <location>
        <begin position="12"/>
        <end position="138"/>
    </location>
</feature>
<dbReference type="GO" id="GO:0016747">
    <property type="term" value="F:acyltransferase activity, transferring groups other than amino-acyl groups"/>
    <property type="evidence" value="ECO:0007669"/>
    <property type="project" value="InterPro"/>
</dbReference>
<dbReference type="GO" id="GO:0005840">
    <property type="term" value="C:ribosome"/>
    <property type="evidence" value="ECO:0007669"/>
    <property type="project" value="UniProtKB-KW"/>
</dbReference>
<gene>
    <name evidence="2" type="ORF">SAMN05421547_11127</name>
</gene>
<dbReference type="Gene3D" id="3.40.630.30">
    <property type="match status" value="1"/>
</dbReference>
<protein>
    <submittedName>
        <fullName evidence="2">Ribosomal protein S18 acetylase RimI</fullName>
    </submittedName>
</protein>
<proteinExistence type="predicted"/>
<dbReference type="AlphaFoldDB" id="A0A1H3PSK9"/>
<accession>A0A1H3PSK9</accession>
<reference evidence="2 3" key="1">
    <citation type="submission" date="2016-10" db="EMBL/GenBank/DDBJ databases">
        <authorList>
            <person name="de Groot N.N."/>
        </authorList>
    </citation>
    <scope>NUCLEOTIDE SEQUENCE [LARGE SCALE GENOMIC DNA]</scope>
    <source>
        <strain evidence="2 3">LMG 24775</strain>
    </source>
</reference>
<keyword evidence="2" id="KW-0689">Ribosomal protein</keyword>
<dbReference type="Pfam" id="PF00583">
    <property type="entry name" value="Acetyltransf_1"/>
    <property type="match status" value="1"/>
</dbReference>
<dbReference type="Proteomes" id="UP000183417">
    <property type="component" value="Unassembled WGS sequence"/>
</dbReference>
<dbReference type="PROSITE" id="PS51186">
    <property type="entry name" value="GNAT"/>
    <property type="match status" value="1"/>
</dbReference>
<dbReference type="InterPro" id="IPR016181">
    <property type="entry name" value="Acyl_CoA_acyltransferase"/>
</dbReference>
<dbReference type="InterPro" id="IPR000182">
    <property type="entry name" value="GNAT_dom"/>
</dbReference>
<keyword evidence="2" id="KW-0687">Ribonucleoprotein</keyword>
<evidence type="ECO:0000313" key="3">
    <source>
        <dbReference type="Proteomes" id="UP000183417"/>
    </source>
</evidence>
<evidence type="ECO:0000259" key="1">
    <source>
        <dbReference type="PROSITE" id="PS51186"/>
    </source>
</evidence>
<dbReference type="CDD" id="cd04301">
    <property type="entry name" value="NAT_SF"/>
    <property type="match status" value="1"/>
</dbReference>
<name>A0A1H3PSK9_9BURK</name>
<dbReference type="RefSeq" id="WP_074922688.1">
    <property type="nucleotide sequence ID" value="NZ_CP141274.1"/>
</dbReference>
<organism evidence="2 3">
    <name type="scientific">Delftia lacustris</name>
    <dbReference type="NCBI Taxonomy" id="558537"/>
    <lineage>
        <taxon>Bacteria</taxon>
        <taxon>Pseudomonadati</taxon>
        <taxon>Pseudomonadota</taxon>
        <taxon>Betaproteobacteria</taxon>
        <taxon>Burkholderiales</taxon>
        <taxon>Comamonadaceae</taxon>
        <taxon>Delftia</taxon>
    </lineage>
</organism>